<evidence type="ECO:0000313" key="5">
    <source>
        <dbReference type="EMBL" id="MCW8348885.1"/>
    </source>
</evidence>
<evidence type="ECO:0000313" key="6">
    <source>
        <dbReference type="Proteomes" id="UP001155587"/>
    </source>
</evidence>
<dbReference type="PANTHER" id="PTHR46796:SF2">
    <property type="entry name" value="TRANSCRIPTIONAL REGULATORY PROTEIN"/>
    <property type="match status" value="1"/>
</dbReference>
<dbReference type="InterPro" id="IPR018060">
    <property type="entry name" value="HTH_AraC"/>
</dbReference>
<dbReference type="EMBL" id="JAKRRY010000050">
    <property type="protein sequence ID" value="MCW8348885.1"/>
    <property type="molecule type" value="Genomic_DNA"/>
</dbReference>
<dbReference type="SUPFAM" id="SSF46689">
    <property type="entry name" value="Homeodomain-like"/>
    <property type="match status" value="2"/>
</dbReference>
<dbReference type="InterPro" id="IPR050204">
    <property type="entry name" value="AraC_XylS_family_regulators"/>
</dbReference>
<feature type="domain" description="HTH araC/xylS-type" evidence="4">
    <location>
        <begin position="181"/>
        <end position="278"/>
    </location>
</feature>
<evidence type="ECO:0000256" key="2">
    <source>
        <dbReference type="ARBA" id="ARBA00023125"/>
    </source>
</evidence>
<dbReference type="SMART" id="SM00342">
    <property type="entry name" value="HTH_ARAC"/>
    <property type="match status" value="1"/>
</dbReference>
<dbReference type="Gene3D" id="2.60.120.10">
    <property type="entry name" value="Jelly Rolls"/>
    <property type="match status" value="1"/>
</dbReference>
<reference evidence="5" key="1">
    <citation type="submission" date="2022-02" db="EMBL/GenBank/DDBJ databases">
        <title>Vibrio sp. nov, a new bacterium isolated from seawater.</title>
        <authorList>
            <person name="Yuan Y."/>
        </authorList>
    </citation>
    <scope>NUCLEOTIDE SEQUENCE</scope>
    <source>
        <strain evidence="5">ZSDZ65</strain>
    </source>
</reference>
<keyword evidence="6" id="KW-1185">Reference proteome</keyword>
<dbReference type="RefSeq" id="WP_265677501.1">
    <property type="nucleotide sequence ID" value="NZ_JAKRRY010000050.1"/>
</dbReference>
<dbReference type="SUPFAM" id="SSF51215">
    <property type="entry name" value="Regulatory protein AraC"/>
    <property type="match status" value="1"/>
</dbReference>
<keyword evidence="1" id="KW-0805">Transcription regulation</keyword>
<dbReference type="AlphaFoldDB" id="A0A9X3CUV0"/>
<dbReference type="PANTHER" id="PTHR46796">
    <property type="entry name" value="HTH-TYPE TRANSCRIPTIONAL ACTIVATOR RHAS-RELATED"/>
    <property type="match status" value="1"/>
</dbReference>
<evidence type="ECO:0000256" key="1">
    <source>
        <dbReference type="ARBA" id="ARBA00023015"/>
    </source>
</evidence>
<proteinExistence type="predicted"/>
<name>A0A9X3CUV0_9VIBR</name>
<evidence type="ECO:0000259" key="4">
    <source>
        <dbReference type="PROSITE" id="PS01124"/>
    </source>
</evidence>
<accession>A0A9X3CUV0</accession>
<evidence type="ECO:0000256" key="3">
    <source>
        <dbReference type="ARBA" id="ARBA00023163"/>
    </source>
</evidence>
<dbReference type="InterPro" id="IPR014710">
    <property type="entry name" value="RmlC-like_jellyroll"/>
</dbReference>
<dbReference type="Pfam" id="PF12833">
    <property type="entry name" value="HTH_18"/>
    <property type="match status" value="1"/>
</dbReference>
<sequence length="284" mass="31996">MPKSESKLNSQVSARPMFVRSAYFPMEMRISTDSSACYQKHTHQEFSVGVVDDGKSIFTINDREISISSGSTVIVNPLEVHACNPKSSDSWSYKMLFVCPTWLASLQAKLNGSDGKDFVPLAQPHLTDKVVFSQFQSLAETLLNEDSKEALEQESIAFFAELFQRSGVQVIHEKNVKGKLTNALRFIQSRYDKSVSVREMAEHVGLSEYYFIHAFRSEYGVTPYAMQMVSRVNEAKSRLKQGQSIAHVAIDLGFSDQSHFHRNFKKIVAATPLDYVANVYKQVS</sequence>
<dbReference type="InterPro" id="IPR037923">
    <property type="entry name" value="HTH-like"/>
</dbReference>
<dbReference type="GO" id="GO:0003700">
    <property type="term" value="F:DNA-binding transcription factor activity"/>
    <property type="evidence" value="ECO:0007669"/>
    <property type="project" value="InterPro"/>
</dbReference>
<comment type="caution">
    <text evidence="5">The sequence shown here is derived from an EMBL/GenBank/DDBJ whole genome shotgun (WGS) entry which is preliminary data.</text>
</comment>
<dbReference type="Gene3D" id="1.10.10.60">
    <property type="entry name" value="Homeodomain-like"/>
    <property type="match status" value="1"/>
</dbReference>
<keyword evidence="3" id="KW-0804">Transcription</keyword>
<organism evidence="5 6">
    <name type="scientific">Vibrio qingdaonensis</name>
    <dbReference type="NCBI Taxonomy" id="2829491"/>
    <lineage>
        <taxon>Bacteria</taxon>
        <taxon>Pseudomonadati</taxon>
        <taxon>Pseudomonadota</taxon>
        <taxon>Gammaproteobacteria</taxon>
        <taxon>Vibrionales</taxon>
        <taxon>Vibrionaceae</taxon>
        <taxon>Vibrio</taxon>
    </lineage>
</organism>
<dbReference type="PROSITE" id="PS01124">
    <property type="entry name" value="HTH_ARAC_FAMILY_2"/>
    <property type="match status" value="1"/>
</dbReference>
<dbReference type="Pfam" id="PF02311">
    <property type="entry name" value="AraC_binding"/>
    <property type="match status" value="1"/>
</dbReference>
<dbReference type="InterPro" id="IPR009057">
    <property type="entry name" value="Homeodomain-like_sf"/>
</dbReference>
<gene>
    <name evidence="5" type="ORF">MD535_23105</name>
</gene>
<dbReference type="Proteomes" id="UP001155587">
    <property type="component" value="Unassembled WGS sequence"/>
</dbReference>
<keyword evidence="2" id="KW-0238">DNA-binding</keyword>
<protein>
    <submittedName>
        <fullName evidence="5">AraC family transcriptional regulator</fullName>
    </submittedName>
</protein>
<dbReference type="InterPro" id="IPR003313">
    <property type="entry name" value="AraC-bd"/>
</dbReference>
<dbReference type="GO" id="GO:0043565">
    <property type="term" value="F:sequence-specific DNA binding"/>
    <property type="evidence" value="ECO:0007669"/>
    <property type="project" value="InterPro"/>
</dbReference>